<evidence type="ECO:0000313" key="2">
    <source>
        <dbReference type="Proteomes" id="UP000283727"/>
    </source>
</evidence>
<dbReference type="AlphaFoldDB" id="A0A415C362"/>
<sequence>MLTAASYDRQIPVHRRMTYEQMLQAVEPCSVHVTEGVLPGDVSGVYDESVSTIVIDGSMTDVQKRCALVHELLHWLHADDSCAGVGKTHEEVRVCRETAMMLVAPDAYIRAEREYDGEIYQMACELDVTVFVLKCYRRILEGRARAC</sequence>
<reference evidence="1 2" key="1">
    <citation type="submission" date="2018-08" db="EMBL/GenBank/DDBJ databases">
        <title>A genome reference for cultivated species of the human gut microbiota.</title>
        <authorList>
            <person name="Zou Y."/>
            <person name="Xue W."/>
            <person name="Luo G."/>
        </authorList>
    </citation>
    <scope>NUCLEOTIDE SEQUENCE [LARGE SCALE GENOMIC DNA]</scope>
    <source>
        <strain evidence="1 2">AM12-10</strain>
    </source>
</reference>
<evidence type="ECO:0008006" key="3">
    <source>
        <dbReference type="Google" id="ProtNLM"/>
    </source>
</evidence>
<gene>
    <name evidence="1" type="ORF">DW137_09810</name>
</gene>
<accession>A0A415C362</accession>
<organism evidence="1 2">
    <name type="scientific">Bifidobacterium bifidum</name>
    <dbReference type="NCBI Taxonomy" id="1681"/>
    <lineage>
        <taxon>Bacteria</taxon>
        <taxon>Bacillati</taxon>
        <taxon>Actinomycetota</taxon>
        <taxon>Actinomycetes</taxon>
        <taxon>Bifidobacteriales</taxon>
        <taxon>Bifidobacteriaceae</taxon>
        <taxon>Bifidobacterium</taxon>
    </lineage>
</organism>
<comment type="caution">
    <text evidence="1">The sequence shown here is derived from an EMBL/GenBank/DDBJ whole genome shotgun (WGS) entry which is preliminary data.</text>
</comment>
<dbReference type="Gene3D" id="1.10.10.2910">
    <property type="match status" value="1"/>
</dbReference>
<proteinExistence type="predicted"/>
<evidence type="ECO:0000313" key="1">
    <source>
        <dbReference type="EMBL" id="RHJ22132.1"/>
    </source>
</evidence>
<name>A0A415C362_BIFBI</name>
<dbReference type="EMBL" id="QRLR01000006">
    <property type="protein sequence ID" value="RHJ22132.1"/>
    <property type="molecule type" value="Genomic_DNA"/>
</dbReference>
<dbReference type="Proteomes" id="UP000283727">
    <property type="component" value="Unassembled WGS sequence"/>
</dbReference>
<protein>
    <recommendedName>
        <fullName evidence="3">IrrE N-terminal-like domain-containing protein</fullName>
    </recommendedName>
</protein>